<dbReference type="GeneID" id="43603348"/>
<feature type="region of interest" description="Disordered" evidence="1">
    <location>
        <begin position="1"/>
        <end position="43"/>
    </location>
</feature>
<feature type="region of interest" description="Disordered" evidence="1">
    <location>
        <begin position="144"/>
        <end position="188"/>
    </location>
</feature>
<dbReference type="EMBL" id="NPIC01000016">
    <property type="protein sequence ID" value="RDL30221.1"/>
    <property type="molecule type" value="Genomic_DNA"/>
</dbReference>
<proteinExistence type="predicted"/>
<reference evidence="2 3" key="1">
    <citation type="journal article" date="2018" name="IMA Fungus">
        <title>IMA Genome-F 9: Draft genome sequence of Annulohypoxylon stygium, Aspergillus mulundensis, Berkeleyomyces basicola (syn. Thielaviopsis basicola), Ceratocystis smalleyi, two Cercospora beticola strains, Coleophoma cylindrospora, Fusarium fracticaudum, Phialophora cf. hyalina, and Morchella septimelata.</title>
        <authorList>
            <person name="Wingfield B.D."/>
            <person name="Bills G.F."/>
            <person name="Dong Y."/>
            <person name="Huang W."/>
            <person name="Nel W.J."/>
            <person name="Swalarsk-Parry B.S."/>
            <person name="Vaghefi N."/>
            <person name="Wilken P.M."/>
            <person name="An Z."/>
            <person name="de Beer Z.W."/>
            <person name="De Vos L."/>
            <person name="Chen L."/>
            <person name="Duong T.A."/>
            <person name="Gao Y."/>
            <person name="Hammerbacher A."/>
            <person name="Kikkert J.R."/>
            <person name="Li Y."/>
            <person name="Li H."/>
            <person name="Li K."/>
            <person name="Li Q."/>
            <person name="Liu X."/>
            <person name="Ma X."/>
            <person name="Naidoo K."/>
            <person name="Pethybridge S.J."/>
            <person name="Sun J."/>
            <person name="Steenkamp E.T."/>
            <person name="van der Nest M.A."/>
            <person name="van Wyk S."/>
            <person name="Wingfield M.J."/>
            <person name="Xiong C."/>
            <person name="Yue Q."/>
            <person name="Zhang X."/>
        </authorList>
    </citation>
    <scope>NUCLEOTIDE SEQUENCE [LARGE SCALE GENOMIC DNA]</scope>
    <source>
        <strain evidence="2 3">BP 5553</strain>
    </source>
</reference>
<comment type="caution">
    <text evidence="2">The sequence shown here is derived from an EMBL/GenBank/DDBJ whole genome shotgun (WGS) entry which is preliminary data.</text>
</comment>
<dbReference type="RefSeq" id="XP_031864829.1">
    <property type="nucleotide sequence ID" value="XM_032019122.1"/>
</dbReference>
<evidence type="ECO:0000256" key="1">
    <source>
        <dbReference type="SAM" id="MobiDB-lite"/>
    </source>
</evidence>
<feature type="compositionally biased region" description="Acidic residues" evidence="1">
    <location>
        <begin position="146"/>
        <end position="155"/>
    </location>
</feature>
<sequence>MATAEKIQFSTPLPVTPPGSLNPSPSLLQSEQPVTAEDQTGKMNWEITKTYEVSVTREKSRKRSGDCGNSWSIIEDLERTGAQLHDAAGRPKDDNSVARELRDVEVYSSGADATIIEPLEMWEPLYMGEPEVFWPDPFPVTSLDEAFSDTSDDVSSEASSDLASERSSETEGSVVDQAGVAGGLPGLDPRNAHDFYDFFDPHYDIINRPASSSEAFTSSHSNVQ</sequence>
<protein>
    <submittedName>
        <fullName evidence="2">Uncharacterized protein</fullName>
    </submittedName>
</protein>
<evidence type="ECO:0000313" key="2">
    <source>
        <dbReference type="EMBL" id="RDL30221.1"/>
    </source>
</evidence>
<evidence type="ECO:0000313" key="3">
    <source>
        <dbReference type="Proteomes" id="UP000254866"/>
    </source>
</evidence>
<feature type="compositionally biased region" description="Polar residues" evidence="1">
    <location>
        <begin position="31"/>
        <end position="42"/>
    </location>
</feature>
<accession>A0A370T9G8</accession>
<dbReference type="Proteomes" id="UP000254866">
    <property type="component" value="Unassembled WGS sequence"/>
</dbReference>
<gene>
    <name evidence="2" type="ORF">BP5553_10499</name>
</gene>
<dbReference type="AlphaFoldDB" id="A0A370T9G8"/>
<feature type="compositionally biased region" description="Low complexity" evidence="1">
    <location>
        <begin position="18"/>
        <end position="30"/>
    </location>
</feature>
<name>A0A370T9G8_9HELO</name>
<keyword evidence="3" id="KW-1185">Reference proteome</keyword>
<organism evidence="2 3">
    <name type="scientific">Venustampulla echinocandica</name>
    <dbReference type="NCBI Taxonomy" id="2656787"/>
    <lineage>
        <taxon>Eukaryota</taxon>
        <taxon>Fungi</taxon>
        <taxon>Dikarya</taxon>
        <taxon>Ascomycota</taxon>
        <taxon>Pezizomycotina</taxon>
        <taxon>Leotiomycetes</taxon>
        <taxon>Helotiales</taxon>
        <taxon>Pleuroascaceae</taxon>
        <taxon>Venustampulla</taxon>
    </lineage>
</organism>